<dbReference type="InterPro" id="IPR036097">
    <property type="entry name" value="HisK_dim/P_sf"/>
</dbReference>
<dbReference type="InterPro" id="IPR003661">
    <property type="entry name" value="HisK_dim/P_dom"/>
</dbReference>
<dbReference type="PROSITE" id="PS50110">
    <property type="entry name" value="RESPONSE_REGULATORY"/>
    <property type="match status" value="1"/>
</dbReference>
<dbReference type="Pfam" id="PF00072">
    <property type="entry name" value="Response_reg"/>
    <property type="match status" value="1"/>
</dbReference>
<dbReference type="InterPro" id="IPR000700">
    <property type="entry name" value="PAS-assoc_C"/>
</dbReference>
<dbReference type="PANTHER" id="PTHR43065">
    <property type="entry name" value="SENSOR HISTIDINE KINASE"/>
    <property type="match status" value="1"/>
</dbReference>
<dbReference type="Pfam" id="PF08447">
    <property type="entry name" value="PAS_3"/>
    <property type="match status" value="1"/>
</dbReference>
<dbReference type="SMART" id="SM00086">
    <property type="entry name" value="PAC"/>
    <property type="match status" value="2"/>
</dbReference>
<reference evidence="20 21" key="1">
    <citation type="submission" date="2018-09" db="EMBL/GenBank/DDBJ databases">
        <title>Discovery and Ecogenomic Context for Candidatus Cryosericales, a Global Caldiserica Order Active in Thawing Permafrost.</title>
        <authorList>
            <person name="Martinez M.A."/>
            <person name="Woodcroft B.J."/>
            <person name="Ignacio Espinoza J.C."/>
            <person name="Zayed A."/>
            <person name="Singleton C.M."/>
            <person name="Boyd J."/>
            <person name="Li Y.-F."/>
            <person name="Purvine S."/>
            <person name="Maughan H."/>
            <person name="Hodgkins S.B."/>
            <person name="Anderson D."/>
            <person name="Sederholm M."/>
            <person name="Temperton B."/>
            <person name="Saleska S.R."/>
            <person name="Tyson G.W."/>
            <person name="Rich V.I."/>
        </authorList>
    </citation>
    <scope>NUCLEOTIDE SEQUENCE [LARGE SCALE GENOMIC DNA]</scope>
    <source>
        <strain evidence="20 21">SMC3</strain>
    </source>
</reference>
<dbReference type="PROSITE" id="PS50109">
    <property type="entry name" value="HIS_KIN"/>
    <property type="match status" value="1"/>
</dbReference>
<dbReference type="GO" id="GO:0000155">
    <property type="term" value="F:phosphorelay sensor kinase activity"/>
    <property type="evidence" value="ECO:0007669"/>
    <property type="project" value="InterPro"/>
</dbReference>
<feature type="transmembrane region" description="Helical" evidence="15">
    <location>
        <begin position="102"/>
        <end position="121"/>
    </location>
</feature>
<dbReference type="EMBL" id="QXIW01000007">
    <property type="protein sequence ID" value="RIE14730.1"/>
    <property type="molecule type" value="Genomic_DNA"/>
</dbReference>
<dbReference type="Pfam" id="PF07694">
    <property type="entry name" value="5TM-5TMR_LYT"/>
    <property type="match status" value="1"/>
</dbReference>
<dbReference type="CDD" id="cd00130">
    <property type="entry name" value="PAS"/>
    <property type="match status" value="3"/>
</dbReference>
<dbReference type="GO" id="GO:0005524">
    <property type="term" value="F:ATP binding"/>
    <property type="evidence" value="ECO:0007669"/>
    <property type="project" value="UniProtKB-KW"/>
</dbReference>
<dbReference type="Gene3D" id="3.30.450.20">
    <property type="entry name" value="PAS domain"/>
    <property type="match status" value="3"/>
</dbReference>
<comment type="caution">
    <text evidence="20">The sequence shown here is derived from an EMBL/GenBank/DDBJ whole genome shotgun (WGS) entry which is preliminary data.</text>
</comment>
<keyword evidence="8" id="KW-0547">Nucleotide-binding</keyword>
<dbReference type="GO" id="GO:0071555">
    <property type="term" value="P:cell wall organization"/>
    <property type="evidence" value="ECO:0007669"/>
    <property type="project" value="InterPro"/>
</dbReference>
<dbReference type="InterPro" id="IPR001610">
    <property type="entry name" value="PAC"/>
</dbReference>
<proteinExistence type="predicted"/>
<dbReference type="InterPro" id="IPR011620">
    <property type="entry name" value="Sig_transdc_His_kinase_LytS_TM"/>
</dbReference>
<dbReference type="Gene3D" id="3.30.565.10">
    <property type="entry name" value="Histidine kinase-like ATPase, C-terminal domain"/>
    <property type="match status" value="1"/>
</dbReference>
<dbReference type="InterPro" id="IPR001789">
    <property type="entry name" value="Sig_transdc_resp-reg_receiver"/>
</dbReference>
<evidence type="ECO:0000313" key="20">
    <source>
        <dbReference type="EMBL" id="RIE14730.1"/>
    </source>
</evidence>
<dbReference type="SUPFAM" id="SSF55874">
    <property type="entry name" value="ATPase domain of HSP90 chaperone/DNA topoisomerase II/histidine kinase"/>
    <property type="match status" value="1"/>
</dbReference>
<dbReference type="GO" id="GO:0005886">
    <property type="term" value="C:plasma membrane"/>
    <property type="evidence" value="ECO:0007669"/>
    <property type="project" value="UniProtKB-SubCell"/>
</dbReference>
<evidence type="ECO:0000259" key="17">
    <source>
        <dbReference type="PROSITE" id="PS50110"/>
    </source>
</evidence>
<evidence type="ECO:0000256" key="10">
    <source>
        <dbReference type="ARBA" id="ARBA00022840"/>
    </source>
</evidence>
<name>A0A398DIV1_9BACT</name>
<dbReference type="Pfam" id="PF00512">
    <property type="entry name" value="HisKA"/>
    <property type="match status" value="1"/>
</dbReference>
<feature type="domain" description="PAS" evidence="18">
    <location>
        <begin position="330"/>
        <end position="378"/>
    </location>
</feature>
<dbReference type="Gene3D" id="3.40.50.2300">
    <property type="match status" value="1"/>
</dbReference>
<dbReference type="InterPro" id="IPR005467">
    <property type="entry name" value="His_kinase_dom"/>
</dbReference>
<dbReference type="InterPro" id="IPR011006">
    <property type="entry name" value="CheY-like_superfamily"/>
</dbReference>
<dbReference type="Gene3D" id="1.10.287.130">
    <property type="match status" value="1"/>
</dbReference>
<evidence type="ECO:0000256" key="11">
    <source>
        <dbReference type="ARBA" id="ARBA00022989"/>
    </source>
</evidence>
<dbReference type="InterPro" id="IPR004358">
    <property type="entry name" value="Sig_transdc_His_kin-like_C"/>
</dbReference>
<evidence type="ECO:0000256" key="6">
    <source>
        <dbReference type="ARBA" id="ARBA00022679"/>
    </source>
</evidence>
<evidence type="ECO:0000256" key="4">
    <source>
        <dbReference type="ARBA" id="ARBA00022475"/>
    </source>
</evidence>
<dbReference type="InterPro" id="IPR035965">
    <property type="entry name" value="PAS-like_dom_sf"/>
</dbReference>
<dbReference type="EC" id="2.7.13.3" evidence="3"/>
<keyword evidence="6" id="KW-0808">Transferase</keyword>
<feature type="domain" description="PAC" evidence="19">
    <location>
        <begin position="643"/>
        <end position="693"/>
    </location>
</feature>
<dbReference type="Pfam" id="PF08448">
    <property type="entry name" value="PAS_4"/>
    <property type="match status" value="1"/>
</dbReference>
<sequence length="1074" mass="117679">MTRDSFVALVGNATLLLSLVYVYDLLNIFRRLSRTWIRQVITGLAIGAIGICVMLMPWTFVTGIIFDTRSVLLAVSGLFFGMIPTVVAVVMMAAFRVVLGGSGAWTGVSVIIASGGIGVAWRHTHQRPRAILSFWTLYSLGVVVHVVMLALIFTQPLQTAIQILRSIAIPVLVIYPITTAAYGTLMVQRLRRDQAAAVVRESESSFRVLFEQAAFGVAEADARTGRLVLVNQHFADLLGYSREELLALDLQTITHPDDRAETRRSIQELVSSRISSYVLVKRYVRKDGGVIWANITASRLWGEGDEPDFMMAAIEDITDRKRADDALAVSEERYRTLFESMPIGVLYFAPDGTIMSANPAAEGILGLSQREIVNRTSMDPSWRNIHEDGSEFPGESMPSTLALRSGEAVHDVIVGIFNQREEAYHWVRVNAIPQFRAGETTPYQAYVTMEDITERRAMGHELVQLASFPEQNPNPVVEVALDGTVRYANAAALHALERLGLSDDARQFLPENAEQLERLRHQCEQHPQAHQLILGQATFYRVIMAPPEPATLRAYVIDTTETKAAQSQQGRYLSMLDRSLNEIYVFDEESLRFVYVNGAALSNLGYSLAELQQMTPLDIKPAFTRPSFEELLLPLRDGTREVLVFETVHRRKDGTTYPVEVHLQRFQGEGQSSFLAFVNDITDRKRVQAQLLQSQKMEAIGELAGGVAHDFNNMLTGILGNVAIVKESMSPNDPLRENVDAIRTAAEEAANLTRGLLTFSRGAMIQPVALDTNASVERTLAVLTQSLPASVAIVNKLQPGIWNVFMDQSQMTQILLNLGVNARDSMVGRGTLTVGTRNTVVDAAYVQAHPFARTGEFVVLSVADTGPGIAPEVLQHIFEPFFTTKSVGNGTGLGLSIVYGAAHQAGGWVTVQSDPGEGALFEVYLPRLVEQLLPAVVATRAVARPCVGTVLVVEDEPVVSAVVQALLSRAGYDVLVAADGASALHALEAHGSDANLILLDMTMPGMTTEEILTEMRRLYPVLPVLLTSGYTSSDAVKHMLDNGIVQGFLAKPYETEVLFATVAHLMHTTEGGGR</sequence>
<keyword evidence="13 15" id="KW-0472">Membrane</keyword>
<keyword evidence="12" id="KW-0902">Two-component regulatory system</keyword>
<gene>
    <name evidence="20" type="ORF">SMC3_01265</name>
</gene>
<evidence type="ECO:0000259" key="19">
    <source>
        <dbReference type="PROSITE" id="PS50113"/>
    </source>
</evidence>
<dbReference type="PRINTS" id="PR00344">
    <property type="entry name" value="BCTRLSENSOR"/>
</dbReference>
<keyword evidence="7 15" id="KW-0812">Transmembrane</keyword>
<dbReference type="CDD" id="cd00156">
    <property type="entry name" value="REC"/>
    <property type="match status" value="1"/>
</dbReference>
<dbReference type="InterPro" id="IPR013656">
    <property type="entry name" value="PAS_4"/>
</dbReference>
<dbReference type="SMART" id="SM00387">
    <property type="entry name" value="HATPase_c"/>
    <property type="match status" value="1"/>
</dbReference>
<accession>A0A398DIV1</accession>
<evidence type="ECO:0000256" key="12">
    <source>
        <dbReference type="ARBA" id="ARBA00023012"/>
    </source>
</evidence>
<dbReference type="RefSeq" id="WP_119089730.1">
    <property type="nucleotide sequence ID" value="NZ_QXIW01000007.1"/>
</dbReference>
<evidence type="ECO:0000313" key="21">
    <source>
        <dbReference type="Proteomes" id="UP000266042"/>
    </source>
</evidence>
<protein>
    <recommendedName>
        <fullName evidence="3">histidine kinase</fullName>
        <ecNumber evidence="3">2.7.13.3</ecNumber>
    </recommendedName>
</protein>
<dbReference type="SUPFAM" id="SSF52172">
    <property type="entry name" value="CheY-like"/>
    <property type="match status" value="1"/>
</dbReference>
<dbReference type="PROSITE" id="PS50112">
    <property type="entry name" value="PAS"/>
    <property type="match status" value="3"/>
</dbReference>
<keyword evidence="9" id="KW-0418">Kinase</keyword>
<keyword evidence="5 14" id="KW-0597">Phosphoprotein</keyword>
<feature type="domain" description="Response regulatory" evidence="17">
    <location>
        <begin position="949"/>
        <end position="1066"/>
    </location>
</feature>
<evidence type="ECO:0000256" key="13">
    <source>
        <dbReference type="ARBA" id="ARBA00023136"/>
    </source>
</evidence>
<dbReference type="InterPro" id="IPR036890">
    <property type="entry name" value="HATPase_C_sf"/>
</dbReference>
<keyword evidence="11 15" id="KW-1133">Transmembrane helix</keyword>
<dbReference type="PANTHER" id="PTHR43065:SF46">
    <property type="entry name" value="C4-DICARBOXYLATE TRANSPORT SENSOR PROTEIN DCTB"/>
    <property type="match status" value="1"/>
</dbReference>
<keyword evidence="10" id="KW-0067">ATP-binding</keyword>
<dbReference type="InterPro" id="IPR013655">
    <property type="entry name" value="PAS_fold_3"/>
</dbReference>
<keyword evidence="4" id="KW-1003">Cell membrane</keyword>
<feature type="domain" description="PAS" evidence="18">
    <location>
        <begin position="568"/>
        <end position="611"/>
    </location>
</feature>
<evidence type="ECO:0000259" key="18">
    <source>
        <dbReference type="PROSITE" id="PS50112"/>
    </source>
</evidence>
<evidence type="ECO:0000256" key="2">
    <source>
        <dbReference type="ARBA" id="ARBA00004651"/>
    </source>
</evidence>
<dbReference type="PROSITE" id="PS50113">
    <property type="entry name" value="PAC"/>
    <property type="match status" value="2"/>
</dbReference>
<feature type="transmembrane region" description="Helical" evidence="15">
    <location>
        <begin position="41"/>
        <end position="66"/>
    </location>
</feature>
<organism evidence="20 21">
    <name type="scientific">Candidatus Cryosericum hinesii</name>
    <dbReference type="NCBI Taxonomy" id="2290915"/>
    <lineage>
        <taxon>Bacteria</taxon>
        <taxon>Pseudomonadati</taxon>
        <taxon>Caldisericota/Cryosericota group</taxon>
        <taxon>Candidatus Cryosericota</taxon>
        <taxon>Candidatus Cryosericia</taxon>
        <taxon>Candidatus Cryosericales</taxon>
        <taxon>Candidatus Cryosericaceae</taxon>
        <taxon>Candidatus Cryosericum</taxon>
    </lineage>
</organism>
<dbReference type="SMART" id="SM00388">
    <property type="entry name" value="HisKA"/>
    <property type="match status" value="1"/>
</dbReference>
<dbReference type="Pfam" id="PF02518">
    <property type="entry name" value="HATPase_c"/>
    <property type="match status" value="1"/>
</dbReference>
<evidence type="ECO:0000256" key="3">
    <source>
        <dbReference type="ARBA" id="ARBA00012438"/>
    </source>
</evidence>
<dbReference type="InterPro" id="IPR000014">
    <property type="entry name" value="PAS"/>
</dbReference>
<feature type="domain" description="PAS" evidence="18">
    <location>
        <begin position="202"/>
        <end position="273"/>
    </location>
</feature>
<dbReference type="AlphaFoldDB" id="A0A398DIV1"/>
<feature type="domain" description="Histidine kinase" evidence="16">
    <location>
        <begin position="706"/>
        <end position="929"/>
    </location>
</feature>
<evidence type="ECO:0000259" key="16">
    <source>
        <dbReference type="PROSITE" id="PS50109"/>
    </source>
</evidence>
<dbReference type="CDD" id="cd00082">
    <property type="entry name" value="HisKA"/>
    <property type="match status" value="1"/>
</dbReference>
<dbReference type="InterPro" id="IPR003594">
    <property type="entry name" value="HATPase_dom"/>
</dbReference>
<evidence type="ECO:0000256" key="7">
    <source>
        <dbReference type="ARBA" id="ARBA00022692"/>
    </source>
</evidence>
<dbReference type="Proteomes" id="UP000266042">
    <property type="component" value="Unassembled WGS sequence"/>
</dbReference>
<evidence type="ECO:0000256" key="15">
    <source>
        <dbReference type="SAM" id="Phobius"/>
    </source>
</evidence>
<evidence type="ECO:0000256" key="5">
    <source>
        <dbReference type="ARBA" id="ARBA00022553"/>
    </source>
</evidence>
<dbReference type="Pfam" id="PF13426">
    <property type="entry name" value="PAS_9"/>
    <property type="match status" value="1"/>
</dbReference>
<feature type="transmembrane region" description="Helical" evidence="15">
    <location>
        <begin position="166"/>
        <end position="185"/>
    </location>
</feature>
<feature type="domain" description="PAC" evidence="19">
    <location>
        <begin position="277"/>
        <end position="329"/>
    </location>
</feature>
<evidence type="ECO:0000256" key="9">
    <source>
        <dbReference type="ARBA" id="ARBA00022777"/>
    </source>
</evidence>
<dbReference type="SUPFAM" id="SSF47384">
    <property type="entry name" value="Homodimeric domain of signal transducing histidine kinase"/>
    <property type="match status" value="1"/>
</dbReference>
<dbReference type="SMART" id="SM00448">
    <property type="entry name" value="REC"/>
    <property type="match status" value="1"/>
</dbReference>
<feature type="transmembrane region" description="Helical" evidence="15">
    <location>
        <begin position="6"/>
        <end position="29"/>
    </location>
</feature>
<dbReference type="NCBIfam" id="TIGR00229">
    <property type="entry name" value="sensory_box"/>
    <property type="match status" value="3"/>
</dbReference>
<comment type="catalytic activity">
    <reaction evidence="1">
        <text>ATP + protein L-histidine = ADP + protein N-phospho-L-histidine.</text>
        <dbReference type="EC" id="2.7.13.3"/>
    </reaction>
</comment>
<evidence type="ECO:0000256" key="14">
    <source>
        <dbReference type="PROSITE-ProRule" id="PRU00169"/>
    </source>
</evidence>
<feature type="transmembrane region" description="Helical" evidence="15">
    <location>
        <begin position="133"/>
        <end position="154"/>
    </location>
</feature>
<evidence type="ECO:0000256" key="1">
    <source>
        <dbReference type="ARBA" id="ARBA00000085"/>
    </source>
</evidence>
<evidence type="ECO:0000256" key="8">
    <source>
        <dbReference type="ARBA" id="ARBA00022741"/>
    </source>
</evidence>
<dbReference type="SUPFAM" id="SSF55785">
    <property type="entry name" value="PYP-like sensor domain (PAS domain)"/>
    <property type="match status" value="3"/>
</dbReference>
<feature type="transmembrane region" description="Helical" evidence="15">
    <location>
        <begin position="72"/>
        <end position="95"/>
    </location>
</feature>
<comment type="subcellular location">
    <subcellularLocation>
        <location evidence="2">Cell membrane</location>
        <topology evidence="2">Multi-pass membrane protein</topology>
    </subcellularLocation>
</comment>
<feature type="modified residue" description="4-aspartylphosphate" evidence="14">
    <location>
        <position position="1000"/>
    </location>
</feature>
<dbReference type="SMART" id="SM00091">
    <property type="entry name" value="PAS"/>
    <property type="match status" value="4"/>
</dbReference>